<feature type="transmembrane region" description="Helical" evidence="5">
    <location>
        <begin position="224"/>
        <end position="253"/>
    </location>
</feature>
<feature type="transmembrane region" description="Helical" evidence="5">
    <location>
        <begin position="150"/>
        <end position="170"/>
    </location>
</feature>
<feature type="transmembrane region" description="Helical" evidence="5">
    <location>
        <begin position="360"/>
        <end position="378"/>
    </location>
</feature>
<comment type="caution">
    <text evidence="7">The sequence shown here is derived from an EMBL/GenBank/DDBJ whole genome shotgun (WGS) entry which is preliminary data.</text>
</comment>
<proteinExistence type="predicted"/>
<feature type="transmembrane region" description="Helical" evidence="5">
    <location>
        <begin position="190"/>
        <end position="212"/>
    </location>
</feature>
<evidence type="ECO:0000313" key="8">
    <source>
        <dbReference type="Proteomes" id="UP000243217"/>
    </source>
</evidence>
<evidence type="ECO:0000256" key="4">
    <source>
        <dbReference type="ARBA" id="ARBA00023136"/>
    </source>
</evidence>
<reference evidence="7 8" key="1">
    <citation type="journal article" date="2014" name="Genome Biol. Evol.">
        <title>The secreted proteins of Achlya hypogyna and Thraustotheca clavata identify the ancestral oomycete secretome and reveal gene acquisitions by horizontal gene transfer.</title>
        <authorList>
            <person name="Misner I."/>
            <person name="Blouin N."/>
            <person name="Leonard G."/>
            <person name="Richards T.A."/>
            <person name="Lane C.E."/>
        </authorList>
    </citation>
    <scope>NUCLEOTIDE SEQUENCE [LARGE SCALE GENOMIC DNA]</scope>
    <source>
        <strain evidence="7 8">ATCC 34112</strain>
    </source>
</reference>
<gene>
    <name evidence="7" type="ORF">THRCLA_22691</name>
</gene>
<feature type="transmembrane region" description="Helical" evidence="5">
    <location>
        <begin position="273"/>
        <end position="299"/>
    </location>
</feature>
<dbReference type="GO" id="GO:0015179">
    <property type="term" value="F:L-amino acid transmembrane transporter activity"/>
    <property type="evidence" value="ECO:0007669"/>
    <property type="project" value="TreeGrafter"/>
</dbReference>
<evidence type="ECO:0000256" key="2">
    <source>
        <dbReference type="ARBA" id="ARBA00022692"/>
    </source>
</evidence>
<dbReference type="Proteomes" id="UP000243217">
    <property type="component" value="Unassembled WGS sequence"/>
</dbReference>
<dbReference type="EMBL" id="JNBS01002743">
    <property type="protein sequence ID" value="OQR89446.1"/>
    <property type="molecule type" value="Genomic_DNA"/>
</dbReference>
<keyword evidence="3 5" id="KW-1133">Transmembrane helix</keyword>
<dbReference type="PANTHER" id="PTHR22950:SF349">
    <property type="entry name" value="AMINO ACID TRANSPORTER TRANSMEMBRANE DOMAIN-CONTAINING PROTEIN"/>
    <property type="match status" value="1"/>
</dbReference>
<evidence type="ECO:0000313" key="7">
    <source>
        <dbReference type="EMBL" id="OQR89446.1"/>
    </source>
</evidence>
<comment type="subcellular location">
    <subcellularLocation>
        <location evidence="1">Membrane</location>
        <topology evidence="1">Multi-pass membrane protein</topology>
    </subcellularLocation>
</comment>
<keyword evidence="2 5" id="KW-0812">Transmembrane</keyword>
<evidence type="ECO:0000256" key="5">
    <source>
        <dbReference type="SAM" id="Phobius"/>
    </source>
</evidence>
<feature type="domain" description="Amino acid transporter transmembrane" evidence="6">
    <location>
        <begin position="13"/>
        <end position="434"/>
    </location>
</feature>
<feature type="transmembrane region" description="Helical" evidence="5">
    <location>
        <begin position="418"/>
        <end position="437"/>
    </location>
</feature>
<dbReference type="STRING" id="74557.A0A1V9YUM6"/>
<name>A0A1V9YUM6_9STRA</name>
<evidence type="ECO:0000256" key="3">
    <source>
        <dbReference type="ARBA" id="ARBA00022989"/>
    </source>
</evidence>
<evidence type="ECO:0000256" key="1">
    <source>
        <dbReference type="ARBA" id="ARBA00004141"/>
    </source>
</evidence>
<dbReference type="GO" id="GO:0005774">
    <property type="term" value="C:vacuolar membrane"/>
    <property type="evidence" value="ECO:0007669"/>
    <property type="project" value="TreeGrafter"/>
</dbReference>
<feature type="transmembrane region" description="Helical" evidence="5">
    <location>
        <begin position="125"/>
        <end position="143"/>
    </location>
</feature>
<feature type="transmembrane region" description="Helical" evidence="5">
    <location>
        <begin position="384"/>
        <end position="406"/>
    </location>
</feature>
<feature type="transmembrane region" description="Helical" evidence="5">
    <location>
        <begin position="39"/>
        <end position="67"/>
    </location>
</feature>
<protein>
    <submittedName>
        <fullName evidence="7">Amino Acid/Auxin Permease (AAAP) Family</fullName>
    </submittedName>
</protein>
<dbReference type="PANTHER" id="PTHR22950">
    <property type="entry name" value="AMINO ACID TRANSPORTER"/>
    <property type="match status" value="1"/>
</dbReference>
<feature type="transmembrane region" description="Helical" evidence="5">
    <location>
        <begin position="88"/>
        <end position="113"/>
    </location>
</feature>
<accession>A0A1V9YUM6</accession>
<dbReference type="InterPro" id="IPR013057">
    <property type="entry name" value="AA_transpt_TM"/>
</dbReference>
<evidence type="ECO:0000259" key="6">
    <source>
        <dbReference type="Pfam" id="PF01490"/>
    </source>
</evidence>
<dbReference type="Pfam" id="PF01490">
    <property type="entry name" value="Aa_trans"/>
    <property type="match status" value="1"/>
</dbReference>
<dbReference type="OrthoDB" id="72036at2759"/>
<organism evidence="7 8">
    <name type="scientific">Thraustotheca clavata</name>
    <dbReference type="NCBI Taxonomy" id="74557"/>
    <lineage>
        <taxon>Eukaryota</taxon>
        <taxon>Sar</taxon>
        <taxon>Stramenopiles</taxon>
        <taxon>Oomycota</taxon>
        <taxon>Saprolegniomycetes</taxon>
        <taxon>Saprolegniales</taxon>
        <taxon>Achlyaceae</taxon>
        <taxon>Thraustotheca</taxon>
    </lineage>
</organism>
<dbReference type="AlphaFoldDB" id="A0A1V9YUM6"/>
<keyword evidence="8" id="KW-1185">Reference proteome</keyword>
<keyword evidence="4 5" id="KW-0472">Membrane</keyword>
<sequence>MSKKPFLTVEDMKACFSLFCCVYGIGTLGMPGNYARAGYGWATVALVLMSAVNIYASWCISQVMLVAPKSIKTFGDLGEWSMGCFGRWITNIAQMLVCVMVPIMFLVLGGTIFKIMFPLTFNEPTWIIIMGITLLPVCLIPTLKEGAGAAAAGAFGTLLADGIALGILVHNMNEVNDGLSTPTPDLSFKQVTTVFGNLALAFGAGIVIPTLQREHSDETRMPRIIVVTLVVVSCFFLIVSITGVSVTGCQIPGNLLFAISGTSLGFNADRGGVVLSMMAMQLHITIAFAVVMFPAFFIAERIFLGLHKTTIERTPAQNYNDIETPAEPLQEKTSQLEPIEYPSEDAINDYAAPGAYIKAAILRVIMIVIAVAIAIAWKDKFGDLLDFVGASSTSLACMIMPIIFYLKTFWRTLKITEKVLALASVLVCIFLAIYVSINTGKVLFGSSTSGIPFPFCKPEYQTMVYTNRTHYSIPK</sequence>